<dbReference type="PANTHER" id="PTHR32077:SF3">
    <property type="entry name" value="FASCICLIN-LIKE ARABINOGALACTAN PROTEIN 7"/>
    <property type="match status" value="1"/>
</dbReference>
<evidence type="ECO:0000256" key="5">
    <source>
        <dbReference type="ARBA" id="ARBA00023136"/>
    </source>
</evidence>
<evidence type="ECO:0000256" key="1">
    <source>
        <dbReference type="ARBA" id="ARBA00004609"/>
    </source>
</evidence>
<accession>A0AAU9P457</accession>
<gene>
    <name evidence="6" type="ORF">LVIROSA_LOCUS30558</name>
</gene>
<dbReference type="GO" id="GO:0009834">
    <property type="term" value="P:plant-type secondary cell wall biogenesis"/>
    <property type="evidence" value="ECO:0007669"/>
    <property type="project" value="TreeGrafter"/>
</dbReference>
<keyword evidence="4" id="KW-0732">Signal</keyword>
<evidence type="ECO:0000256" key="2">
    <source>
        <dbReference type="ARBA" id="ARBA00022475"/>
    </source>
</evidence>
<evidence type="ECO:0000256" key="4">
    <source>
        <dbReference type="ARBA" id="ARBA00022729"/>
    </source>
</evidence>
<keyword evidence="3" id="KW-0336">GPI-anchor</keyword>
<proteinExistence type="predicted"/>
<organism evidence="6 7">
    <name type="scientific">Lactuca virosa</name>
    <dbReference type="NCBI Taxonomy" id="75947"/>
    <lineage>
        <taxon>Eukaryota</taxon>
        <taxon>Viridiplantae</taxon>
        <taxon>Streptophyta</taxon>
        <taxon>Embryophyta</taxon>
        <taxon>Tracheophyta</taxon>
        <taxon>Spermatophyta</taxon>
        <taxon>Magnoliopsida</taxon>
        <taxon>eudicotyledons</taxon>
        <taxon>Gunneridae</taxon>
        <taxon>Pentapetalae</taxon>
        <taxon>asterids</taxon>
        <taxon>campanulids</taxon>
        <taxon>Asterales</taxon>
        <taxon>Asteraceae</taxon>
        <taxon>Cichorioideae</taxon>
        <taxon>Cichorieae</taxon>
        <taxon>Lactucinae</taxon>
        <taxon>Lactuca</taxon>
    </lineage>
</organism>
<protein>
    <submittedName>
        <fullName evidence="6">Uncharacterized protein</fullName>
    </submittedName>
</protein>
<dbReference type="InterPro" id="IPR045003">
    <property type="entry name" value="FLA_A"/>
</dbReference>
<dbReference type="EMBL" id="CAKMRJ010005523">
    <property type="protein sequence ID" value="CAH1444748.1"/>
    <property type="molecule type" value="Genomic_DNA"/>
</dbReference>
<dbReference type="AlphaFoldDB" id="A0AAU9P457"/>
<keyword evidence="3" id="KW-0449">Lipoprotein</keyword>
<keyword evidence="7" id="KW-1185">Reference proteome</keyword>
<dbReference type="PANTHER" id="PTHR32077">
    <property type="entry name" value="FASCICLIN-LIKE ARABINOGALACTAN PROTEIN"/>
    <property type="match status" value="1"/>
</dbReference>
<keyword evidence="2" id="KW-1003">Cell membrane</keyword>
<evidence type="ECO:0000313" key="6">
    <source>
        <dbReference type="EMBL" id="CAH1444748.1"/>
    </source>
</evidence>
<evidence type="ECO:0000256" key="3">
    <source>
        <dbReference type="ARBA" id="ARBA00022622"/>
    </source>
</evidence>
<comment type="caution">
    <text evidence="6">The sequence shown here is derived from an EMBL/GenBank/DDBJ whole genome shotgun (WGS) entry which is preliminary data.</text>
</comment>
<name>A0AAU9P457_9ASTR</name>
<reference evidence="6 7" key="1">
    <citation type="submission" date="2022-01" db="EMBL/GenBank/DDBJ databases">
        <authorList>
            <person name="Xiong W."/>
            <person name="Schranz E."/>
        </authorList>
    </citation>
    <scope>NUCLEOTIDE SEQUENCE [LARGE SCALE GENOMIC DNA]</scope>
</reference>
<keyword evidence="3" id="KW-0325">Glycoprotein</keyword>
<keyword evidence="5" id="KW-0472">Membrane</keyword>
<dbReference type="GO" id="GO:0098552">
    <property type="term" value="C:side of membrane"/>
    <property type="evidence" value="ECO:0007669"/>
    <property type="project" value="UniProtKB-KW"/>
</dbReference>
<evidence type="ECO:0000313" key="7">
    <source>
        <dbReference type="Proteomes" id="UP001157418"/>
    </source>
</evidence>
<dbReference type="GO" id="GO:0005886">
    <property type="term" value="C:plasma membrane"/>
    <property type="evidence" value="ECO:0007669"/>
    <property type="project" value="UniProtKB-SubCell"/>
</dbReference>
<sequence>MVVGSYTLNFIGESRTIHIGSGWTNTVVSNNVHVKDLVAVYQVNRVLLLKAIFESDVPIRAPSPEVVSDVALVVDGPDDDGGKGKGEGLGSGPLFTLSSSCWVIGWNC</sequence>
<dbReference type="Proteomes" id="UP001157418">
    <property type="component" value="Unassembled WGS sequence"/>
</dbReference>
<comment type="subcellular location">
    <subcellularLocation>
        <location evidence="1">Cell membrane</location>
        <topology evidence="1">Lipid-anchor</topology>
        <topology evidence="1">GPI-anchor</topology>
    </subcellularLocation>
</comment>